<protein>
    <submittedName>
        <fullName evidence="1">Uncharacterized protein</fullName>
    </submittedName>
</protein>
<gene>
    <name evidence="1" type="ORF">SPLIT_LOCUS12603</name>
</gene>
<accession>A0A9P0IGP0</accession>
<evidence type="ECO:0000313" key="2">
    <source>
        <dbReference type="Proteomes" id="UP001153321"/>
    </source>
</evidence>
<sequence>MHRHEWAGSTGVIPRPHRKPTSNNTFVVFRRVSEVTRGPIFYFVSFKKKNFALLNVFSYIVRAFTNVQVHIHIIPRPGTSICGSPKEFFPTRESNLVTRCPAAGCPATA</sequence>
<evidence type="ECO:0000313" key="1">
    <source>
        <dbReference type="EMBL" id="CAH1647252.1"/>
    </source>
</evidence>
<name>A0A9P0IGP0_SPOLI</name>
<dbReference type="AlphaFoldDB" id="A0A9P0IGP0"/>
<proteinExistence type="predicted"/>
<reference evidence="1" key="1">
    <citation type="submission" date="2022-02" db="EMBL/GenBank/DDBJ databases">
        <authorList>
            <person name="King R."/>
        </authorList>
    </citation>
    <scope>NUCLEOTIDE SEQUENCE</scope>
</reference>
<dbReference type="Proteomes" id="UP001153321">
    <property type="component" value="Chromosome 9"/>
</dbReference>
<dbReference type="EMBL" id="LR824540">
    <property type="protein sequence ID" value="CAH1647252.1"/>
    <property type="molecule type" value="Genomic_DNA"/>
</dbReference>
<keyword evidence="2" id="KW-1185">Reference proteome</keyword>
<organism evidence="1 2">
    <name type="scientific">Spodoptera littoralis</name>
    <name type="common">Egyptian cotton leafworm</name>
    <dbReference type="NCBI Taxonomy" id="7109"/>
    <lineage>
        <taxon>Eukaryota</taxon>
        <taxon>Metazoa</taxon>
        <taxon>Ecdysozoa</taxon>
        <taxon>Arthropoda</taxon>
        <taxon>Hexapoda</taxon>
        <taxon>Insecta</taxon>
        <taxon>Pterygota</taxon>
        <taxon>Neoptera</taxon>
        <taxon>Endopterygota</taxon>
        <taxon>Lepidoptera</taxon>
        <taxon>Glossata</taxon>
        <taxon>Ditrysia</taxon>
        <taxon>Noctuoidea</taxon>
        <taxon>Noctuidae</taxon>
        <taxon>Amphipyrinae</taxon>
        <taxon>Spodoptera</taxon>
    </lineage>
</organism>